<evidence type="ECO:0000256" key="1">
    <source>
        <dbReference type="SAM" id="Phobius"/>
    </source>
</evidence>
<keyword evidence="1" id="KW-0472">Membrane</keyword>
<evidence type="ECO:0000313" key="3">
    <source>
        <dbReference type="Proteomes" id="UP000244005"/>
    </source>
</evidence>
<accession>A0A2R6W656</accession>
<name>A0A2R6W656_MARPO</name>
<keyword evidence="1" id="KW-0812">Transmembrane</keyword>
<dbReference type="Gramene" id="Mp5g11890.1">
    <property type="protein sequence ID" value="Mp5g11890.1.cds1"/>
    <property type="gene ID" value="Mp5g11890"/>
</dbReference>
<dbReference type="EMBL" id="KZ772813">
    <property type="protein sequence ID" value="PTQ29337.1"/>
    <property type="molecule type" value="Genomic_DNA"/>
</dbReference>
<keyword evidence="3" id="KW-1185">Reference proteome</keyword>
<keyword evidence="1" id="KW-1133">Transmembrane helix</keyword>
<proteinExistence type="predicted"/>
<sequence>MQKLPSRCKSATSLPLPVNICSGNTLASGDIFAGYFTAILPSLRSFPCDCITVRLQNKSSSNERGRCPGKSGIDSCYRQLNLVDLLSYSPSSYTLNHLWRFAFIFFFLIAMVVPAFWSWPSFFFSVRYQLCGTL</sequence>
<dbReference type="AlphaFoldDB" id="A0A2R6W656"/>
<protein>
    <submittedName>
        <fullName evidence="2">Uncharacterized protein</fullName>
    </submittedName>
</protein>
<feature type="transmembrane region" description="Helical" evidence="1">
    <location>
        <begin position="98"/>
        <end position="119"/>
    </location>
</feature>
<gene>
    <name evidence="2" type="ORF">MARPO_0143s0017</name>
</gene>
<reference evidence="3" key="1">
    <citation type="journal article" date="2017" name="Cell">
        <title>Insights into land plant evolution garnered from the Marchantia polymorpha genome.</title>
        <authorList>
            <person name="Bowman J.L."/>
            <person name="Kohchi T."/>
            <person name="Yamato K.T."/>
            <person name="Jenkins J."/>
            <person name="Shu S."/>
            <person name="Ishizaki K."/>
            <person name="Yamaoka S."/>
            <person name="Nishihama R."/>
            <person name="Nakamura Y."/>
            <person name="Berger F."/>
            <person name="Adam C."/>
            <person name="Aki S.S."/>
            <person name="Althoff F."/>
            <person name="Araki T."/>
            <person name="Arteaga-Vazquez M.A."/>
            <person name="Balasubrmanian S."/>
            <person name="Barry K."/>
            <person name="Bauer D."/>
            <person name="Boehm C.R."/>
            <person name="Briginshaw L."/>
            <person name="Caballero-Perez J."/>
            <person name="Catarino B."/>
            <person name="Chen F."/>
            <person name="Chiyoda S."/>
            <person name="Chovatia M."/>
            <person name="Davies K.M."/>
            <person name="Delmans M."/>
            <person name="Demura T."/>
            <person name="Dierschke T."/>
            <person name="Dolan L."/>
            <person name="Dorantes-Acosta A.E."/>
            <person name="Eklund D.M."/>
            <person name="Florent S.N."/>
            <person name="Flores-Sandoval E."/>
            <person name="Fujiyama A."/>
            <person name="Fukuzawa H."/>
            <person name="Galik B."/>
            <person name="Grimanelli D."/>
            <person name="Grimwood J."/>
            <person name="Grossniklaus U."/>
            <person name="Hamada T."/>
            <person name="Haseloff J."/>
            <person name="Hetherington A.J."/>
            <person name="Higo A."/>
            <person name="Hirakawa Y."/>
            <person name="Hundley H.N."/>
            <person name="Ikeda Y."/>
            <person name="Inoue K."/>
            <person name="Inoue S.I."/>
            <person name="Ishida S."/>
            <person name="Jia Q."/>
            <person name="Kakita M."/>
            <person name="Kanazawa T."/>
            <person name="Kawai Y."/>
            <person name="Kawashima T."/>
            <person name="Kennedy M."/>
            <person name="Kinose K."/>
            <person name="Kinoshita T."/>
            <person name="Kohara Y."/>
            <person name="Koide E."/>
            <person name="Komatsu K."/>
            <person name="Kopischke S."/>
            <person name="Kubo M."/>
            <person name="Kyozuka J."/>
            <person name="Lagercrantz U."/>
            <person name="Lin S.S."/>
            <person name="Lindquist E."/>
            <person name="Lipzen A.M."/>
            <person name="Lu C.W."/>
            <person name="De Luna E."/>
            <person name="Martienssen R.A."/>
            <person name="Minamino N."/>
            <person name="Mizutani M."/>
            <person name="Mizutani M."/>
            <person name="Mochizuki N."/>
            <person name="Monte I."/>
            <person name="Mosher R."/>
            <person name="Nagasaki H."/>
            <person name="Nakagami H."/>
            <person name="Naramoto S."/>
            <person name="Nishitani K."/>
            <person name="Ohtani M."/>
            <person name="Okamoto T."/>
            <person name="Okumura M."/>
            <person name="Phillips J."/>
            <person name="Pollak B."/>
            <person name="Reinders A."/>
            <person name="Rovekamp M."/>
            <person name="Sano R."/>
            <person name="Sawa S."/>
            <person name="Schmid M.W."/>
            <person name="Shirakawa M."/>
            <person name="Solano R."/>
            <person name="Spunde A."/>
            <person name="Suetsugu N."/>
            <person name="Sugano S."/>
            <person name="Sugiyama A."/>
            <person name="Sun R."/>
            <person name="Suzuki Y."/>
            <person name="Takenaka M."/>
            <person name="Takezawa D."/>
            <person name="Tomogane H."/>
            <person name="Tsuzuki M."/>
            <person name="Ueda T."/>
            <person name="Umeda M."/>
            <person name="Ward J.M."/>
            <person name="Watanabe Y."/>
            <person name="Yazaki K."/>
            <person name="Yokoyama R."/>
            <person name="Yoshitake Y."/>
            <person name="Yotsui I."/>
            <person name="Zachgo S."/>
            <person name="Schmutz J."/>
        </authorList>
    </citation>
    <scope>NUCLEOTIDE SEQUENCE [LARGE SCALE GENOMIC DNA]</scope>
    <source>
        <strain evidence="3">Tak-1</strain>
    </source>
</reference>
<evidence type="ECO:0000313" key="2">
    <source>
        <dbReference type="EMBL" id="PTQ29337.1"/>
    </source>
</evidence>
<organism evidence="2 3">
    <name type="scientific">Marchantia polymorpha</name>
    <name type="common">Common liverwort</name>
    <name type="synonym">Marchantia aquatica</name>
    <dbReference type="NCBI Taxonomy" id="3197"/>
    <lineage>
        <taxon>Eukaryota</taxon>
        <taxon>Viridiplantae</taxon>
        <taxon>Streptophyta</taxon>
        <taxon>Embryophyta</taxon>
        <taxon>Marchantiophyta</taxon>
        <taxon>Marchantiopsida</taxon>
        <taxon>Marchantiidae</taxon>
        <taxon>Marchantiales</taxon>
        <taxon>Marchantiaceae</taxon>
        <taxon>Marchantia</taxon>
    </lineage>
</organism>
<dbReference type="Proteomes" id="UP000244005">
    <property type="component" value="Unassembled WGS sequence"/>
</dbReference>